<evidence type="ECO:0000313" key="3">
    <source>
        <dbReference type="Proteomes" id="UP000617628"/>
    </source>
</evidence>
<name>A0A934S2E2_9BACT</name>
<organism evidence="2 3">
    <name type="scientific">Pelagicoccus mobilis</name>
    <dbReference type="NCBI Taxonomy" id="415221"/>
    <lineage>
        <taxon>Bacteria</taxon>
        <taxon>Pseudomonadati</taxon>
        <taxon>Verrucomicrobiota</taxon>
        <taxon>Opitutia</taxon>
        <taxon>Puniceicoccales</taxon>
        <taxon>Pelagicoccaceae</taxon>
        <taxon>Pelagicoccus</taxon>
    </lineage>
</organism>
<keyword evidence="1" id="KW-0732">Signal</keyword>
<gene>
    <name evidence="2" type="ORF">JIN87_23270</name>
</gene>
<evidence type="ECO:0000313" key="2">
    <source>
        <dbReference type="EMBL" id="MBK1879824.1"/>
    </source>
</evidence>
<accession>A0A934S2E2</accession>
<proteinExistence type="predicted"/>
<evidence type="ECO:0008006" key="4">
    <source>
        <dbReference type="Google" id="ProtNLM"/>
    </source>
</evidence>
<feature type="chain" id="PRO_5036677942" description="Fimbrial protein" evidence="1">
    <location>
        <begin position="23"/>
        <end position="169"/>
    </location>
</feature>
<dbReference type="EMBL" id="JAENIL010000059">
    <property type="protein sequence ID" value="MBK1879824.1"/>
    <property type="molecule type" value="Genomic_DNA"/>
</dbReference>
<dbReference type="AlphaFoldDB" id="A0A934S2E2"/>
<protein>
    <recommendedName>
        <fullName evidence="4">Fimbrial protein</fullName>
    </recommendedName>
</protein>
<sequence>MFFKRKSLVCALSVAISSSLKSGAIEEARLQVTVNPGTLEIAPSSVSGPFTPTSGAVVVTSAKQADAVSFQIPDIVVNDLNGDGLGWRLSAAPGLLSNGSATLSVGSVAGFANPSDQNNTLIESANSVVYTSGLGTSNFTIDYQLAYDVPAFADVGEYTGVVVFTITAQ</sequence>
<keyword evidence="3" id="KW-1185">Reference proteome</keyword>
<dbReference type="Proteomes" id="UP000617628">
    <property type="component" value="Unassembled WGS sequence"/>
</dbReference>
<evidence type="ECO:0000256" key="1">
    <source>
        <dbReference type="SAM" id="SignalP"/>
    </source>
</evidence>
<dbReference type="RefSeq" id="WP_200358070.1">
    <property type="nucleotide sequence ID" value="NZ_JAENIL010000059.1"/>
</dbReference>
<feature type="signal peptide" evidence="1">
    <location>
        <begin position="1"/>
        <end position="22"/>
    </location>
</feature>
<reference evidence="2" key="1">
    <citation type="submission" date="2021-01" db="EMBL/GenBank/DDBJ databases">
        <title>Modified the classification status of verrucomicrobia.</title>
        <authorList>
            <person name="Feng X."/>
        </authorList>
    </citation>
    <scope>NUCLEOTIDE SEQUENCE</scope>
    <source>
        <strain evidence="2">KCTC 13126</strain>
    </source>
</reference>
<comment type="caution">
    <text evidence="2">The sequence shown here is derived from an EMBL/GenBank/DDBJ whole genome shotgun (WGS) entry which is preliminary data.</text>
</comment>